<dbReference type="SUPFAM" id="SSF52047">
    <property type="entry name" value="RNI-like"/>
    <property type="match status" value="1"/>
</dbReference>
<dbReference type="Pfam" id="PF00646">
    <property type="entry name" value="F-box"/>
    <property type="match status" value="1"/>
</dbReference>
<name>A0ABM1QLL8_CAMSA</name>
<dbReference type="InterPro" id="IPR036047">
    <property type="entry name" value="F-box-like_dom_sf"/>
</dbReference>
<dbReference type="InterPro" id="IPR050232">
    <property type="entry name" value="FBL13/AtMIF1-like"/>
</dbReference>
<dbReference type="InterPro" id="IPR032675">
    <property type="entry name" value="LRR_dom_sf"/>
</dbReference>
<dbReference type="GeneID" id="104728943"/>
<dbReference type="InterPro" id="IPR055411">
    <property type="entry name" value="LRR_FXL15/At3g58940/PEG3-like"/>
</dbReference>
<dbReference type="Gene3D" id="3.80.10.10">
    <property type="entry name" value="Ribonuclease Inhibitor"/>
    <property type="match status" value="1"/>
</dbReference>
<dbReference type="PANTHER" id="PTHR31900:SF28">
    <property type="entry name" value="FBD DOMAIN-CONTAINING PROTEIN"/>
    <property type="match status" value="1"/>
</dbReference>
<dbReference type="Pfam" id="PF24758">
    <property type="entry name" value="LRR_At5g56370"/>
    <property type="match status" value="1"/>
</dbReference>
<proteinExistence type="predicted"/>
<dbReference type="InterPro" id="IPR053781">
    <property type="entry name" value="F-box_AtFBL13-like"/>
</dbReference>
<evidence type="ECO:0000313" key="2">
    <source>
        <dbReference type="Proteomes" id="UP000694864"/>
    </source>
</evidence>
<dbReference type="PROSITE" id="PS50181">
    <property type="entry name" value="FBOX"/>
    <property type="match status" value="1"/>
</dbReference>
<dbReference type="PANTHER" id="PTHR31900">
    <property type="entry name" value="F-BOX/RNI SUPERFAMILY PROTEIN-RELATED"/>
    <property type="match status" value="1"/>
</dbReference>
<feature type="domain" description="F-box" evidence="1">
    <location>
        <begin position="1"/>
        <end position="37"/>
    </location>
</feature>
<reference evidence="3" key="2">
    <citation type="submission" date="2025-08" db="UniProtKB">
        <authorList>
            <consortium name="RefSeq"/>
        </authorList>
    </citation>
    <scope>IDENTIFICATION</scope>
    <source>
        <tissue evidence="3">Leaf</tissue>
    </source>
</reference>
<dbReference type="Gene3D" id="1.20.1280.50">
    <property type="match status" value="1"/>
</dbReference>
<sequence>MAKISELPDDLLVKILTFLPTKAAVSTSVLSKQWEFLWMWLPELEFNFPTSRSKYACLRDFIAKNLPLHKAPVIESLRIIDYHSDYRLLLLRPEDLNSWVGTAVSRGLRELSIHLSYGDDNLLLPRFLYSCNSLVTLKLCEECILVDVPPTVCLPSLKTLELGSVTYSNEDSLRLLLSCCPALEDLSIDREDYDNLRKFVIIVPSLQRLTLCINEDCSSDGYVVVTPSLKYFNVVDERSPSPYFIEHMPELEKADITLMRDTENDTERLLWSGYVI</sequence>
<protein>
    <submittedName>
        <fullName evidence="3">FBD-associated F-box protein At5g56700</fullName>
    </submittedName>
</protein>
<dbReference type="Proteomes" id="UP000694864">
    <property type="component" value="Chromosome 11"/>
</dbReference>
<evidence type="ECO:0000259" key="1">
    <source>
        <dbReference type="PROSITE" id="PS50181"/>
    </source>
</evidence>
<dbReference type="SUPFAM" id="SSF81383">
    <property type="entry name" value="F-box domain"/>
    <property type="match status" value="1"/>
</dbReference>
<evidence type="ECO:0000313" key="3">
    <source>
        <dbReference type="RefSeq" id="XP_019087656.1"/>
    </source>
</evidence>
<gene>
    <name evidence="3" type="primary">LOC104728943</name>
</gene>
<dbReference type="CDD" id="cd22160">
    <property type="entry name" value="F-box_AtFBL13-like"/>
    <property type="match status" value="1"/>
</dbReference>
<dbReference type="RefSeq" id="XP_019087656.1">
    <property type="nucleotide sequence ID" value="XM_019232111.1"/>
</dbReference>
<reference evidence="2" key="1">
    <citation type="journal article" date="2014" name="Nat. Commun.">
        <title>The emerging biofuel crop Camelina sativa retains a highly undifferentiated hexaploid genome structure.</title>
        <authorList>
            <person name="Kagale S."/>
            <person name="Koh C."/>
            <person name="Nixon J."/>
            <person name="Bollina V."/>
            <person name="Clarke W.E."/>
            <person name="Tuteja R."/>
            <person name="Spillane C."/>
            <person name="Robinson S.J."/>
            <person name="Links M.G."/>
            <person name="Clarke C."/>
            <person name="Higgins E.E."/>
            <person name="Huebert T."/>
            <person name="Sharpe A.G."/>
            <person name="Parkin I.A."/>
        </authorList>
    </citation>
    <scope>NUCLEOTIDE SEQUENCE [LARGE SCALE GENOMIC DNA]</scope>
    <source>
        <strain evidence="2">cv. DH55</strain>
    </source>
</reference>
<organism evidence="2 3">
    <name type="scientific">Camelina sativa</name>
    <name type="common">False flax</name>
    <name type="synonym">Myagrum sativum</name>
    <dbReference type="NCBI Taxonomy" id="90675"/>
    <lineage>
        <taxon>Eukaryota</taxon>
        <taxon>Viridiplantae</taxon>
        <taxon>Streptophyta</taxon>
        <taxon>Embryophyta</taxon>
        <taxon>Tracheophyta</taxon>
        <taxon>Spermatophyta</taxon>
        <taxon>Magnoliopsida</taxon>
        <taxon>eudicotyledons</taxon>
        <taxon>Gunneridae</taxon>
        <taxon>Pentapetalae</taxon>
        <taxon>rosids</taxon>
        <taxon>malvids</taxon>
        <taxon>Brassicales</taxon>
        <taxon>Brassicaceae</taxon>
        <taxon>Camelineae</taxon>
        <taxon>Camelina</taxon>
    </lineage>
</organism>
<keyword evidence="2" id="KW-1185">Reference proteome</keyword>
<dbReference type="InterPro" id="IPR001810">
    <property type="entry name" value="F-box_dom"/>
</dbReference>
<dbReference type="SMART" id="SM00256">
    <property type="entry name" value="FBOX"/>
    <property type="match status" value="1"/>
</dbReference>
<accession>A0ABM1QLL8</accession>